<dbReference type="Proteomes" id="UP001605036">
    <property type="component" value="Unassembled WGS sequence"/>
</dbReference>
<reference evidence="2 3" key="1">
    <citation type="submission" date="2024-09" db="EMBL/GenBank/DDBJ databases">
        <title>Chromosome-scale assembly of Riccia fluitans.</title>
        <authorList>
            <person name="Paukszto L."/>
            <person name="Sawicki J."/>
            <person name="Karawczyk K."/>
            <person name="Piernik-Szablinska J."/>
            <person name="Szczecinska M."/>
            <person name="Mazdziarz M."/>
        </authorList>
    </citation>
    <scope>NUCLEOTIDE SEQUENCE [LARGE SCALE GENOMIC DNA]</scope>
    <source>
        <strain evidence="2">Rf_01</strain>
        <tissue evidence="2">Aerial parts of the thallus</tissue>
    </source>
</reference>
<organism evidence="2 3">
    <name type="scientific">Riccia fluitans</name>
    <dbReference type="NCBI Taxonomy" id="41844"/>
    <lineage>
        <taxon>Eukaryota</taxon>
        <taxon>Viridiplantae</taxon>
        <taxon>Streptophyta</taxon>
        <taxon>Embryophyta</taxon>
        <taxon>Marchantiophyta</taxon>
        <taxon>Marchantiopsida</taxon>
        <taxon>Marchantiidae</taxon>
        <taxon>Marchantiales</taxon>
        <taxon>Ricciaceae</taxon>
        <taxon>Riccia</taxon>
    </lineage>
</organism>
<gene>
    <name evidence="2" type="ORF">R1flu_013007</name>
</gene>
<comment type="caution">
    <text evidence="2">The sequence shown here is derived from an EMBL/GenBank/DDBJ whole genome shotgun (WGS) entry which is preliminary data.</text>
</comment>
<evidence type="ECO:0000256" key="1">
    <source>
        <dbReference type="SAM" id="MobiDB-lite"/>
    </source>
</evidence>
<dbReference type="EMBL" id="JBHFFA010000002">
    <property type="protein sequence ID" value="KAL2645420.1"/>
    <property type="molecule type" value="Genomic_DNA"/>
</dbReference>
<accession>A0ABD1ZC80</accession>
<protein>
    <submittedName>
        <fullName evidence="2">Uncharacterized protein</fullName>
    </submittedName>
</protein>
<evidence type="ECO:0000313" key="3">
    <source>
        <dbReference type="Proteomes" id="UP001605036"/>
    </source>
</evidence>
<keyword evidence="3" id="KW-1185">Reference proteome</keyword>
<sequence length="78" mass="8707">MLELPAYKEGSNKHIRGCSSMPEKIKLQIQELDARQRSKAVLLATQEEASGASREPVNEEEAMAQAWWEGAREPGEPI</sequence>
<feature type="region of interest" description="Disordered" evidence="1">
    <location>
        <begin position="46"/>
        <end position="78"/>
    </location>
</feature>
<dbReference type="AlphaFoldDB" id="A0ABD1ZC80"/>
<evidence type="ECO:0000313" key="2">
    <source>
        <dbReference type="EMBL" id="KAL2645420.1"/>
    </source>
</evidence>
<proteinExistence type="predicted"/>
<name>A0ABD1ZC80_9MARC</name>